<gene>
    <name evidence="7" type="ORF">JIN83_00925</name>
</gene>
<organism evidence="7 8">
    <name type="scientific">Oceaniferula flava</name>
    <dbReference type="NCBI Taxonomy" id="2800421"/>
    <lineage>
        <taxon>Bacteria</taxon>
        <taxon>Pseudomonadati</taxon>
        <taxon>Verrucomicrobiota</taxon>
        <taxon>Verrucomicrobiia</taxon>
        <taxon>Verrucomicrobiales</taxon>
        <taxon>Verrucomicrobiaceae</taxon>
        <taxon>Oceaniferula</taxon>
    </lineage>
</organism>
<keyword evidence="3 5" id="KW-1133">Transmembrane helix</keyword>
<name>A0AAE2V8F2_9BACT</name>
<comment type="caution">
    <text evidence="7">The sequence shown here is derived from an EMBL/GenBank/DDBJ whole genome shotgun (WGS) entry which is preliminary data.</text>
</comment>
<keyword evidence="2 5" id="KW-0812">Transmembrane</keyword>
<dbReference type="InterPro" id="IPR036465">
    <property type="entry name" value="vWFA_dom_sf"/>
</dbReference>
<evidence type="ECO:0000256" key="4">
    <source>
        <dbReference type="ARBA" id="ARBA00023136"/>
    </source>
</evidence>
<evidence type="ECO:0000256" key="2">
    <source>
        <dbReference type="ARBA" id="ARBA00022692"/>
    </source>
</evidence>
<dbReference type="PANTHER" id="PTHR22550">
    <property type="entry name" value="SPORE GERMINATION PROTEIN"/>
    <property type="match status" value="1"/>
</dbReference>
<dbReference type="InterPro" id="IPR050768">
    <property type="entry name" value="UPF0353/GerABKA_families"/>
</dbReference>
<dbReference type="SUPFAM" id="SSF53300">
    <property type="entry name" value="vWA-like"/>
    <property type="match status" value="1"/>
</dbReference>
<dbReference type="Pfam" id="PF00092">
    <property type="entry name" value="VWA"/>
    <property type="match status" value="1"/>
</dbReference>
<dbReference type="PANTHER" id="PTHR22550:SF5">
    <property type="entry name" value="LEUCINE ZIPPER PROTEIN 4"/>
    <property type="match status" value="1"/>
</dbReference>
<feature type="transmembrane region" description="Helical" evidence="5">
    <location>
        <begin position="305"/>
        <end position="326"/>
    </location>
</feature>
<accession>A0AAE2V8F2</accession>
<evidence type="ECO:0000256" key="5">
    <source>
        <dbReference type="SAM" id="Phobius"/>
    </source>
</evidence>
<keyword evidence="1" id="KW-1003">Cell membrane</keyword>
<reference evidence="7" key="1">
    <citation type="submission" date="2021-01" db="EMBL/GenBank/DDBJ databases">
        <title>Modified the classification status of verrucomicrobia.</title>
        <authorList>
            <person name="Feng X."/>
        </authorList>
    </citation>
    <scope>NUCLEOTIDE SEQUENCE</scope>
    <source>
        <strain evidence="7">5K15</strain>
    </source>
</reference>
<evidence type="ECO:0000256" key="3">
    <source>
        <dbReference type="ARBA" id="ARBA00022989"/>
    </source>
</evidence>
<evidence type="ECO:0000313" key="8">
    <source>
        <dbReference type="Proteomes" id="UP000634206"/>
    </source>
</evidence>
<feature type="domain" description="VWFA" evidence="6">
    <location>
        <begin position="94"/>
        <end position="286"/>
    </location>
</feature>
<sequence>MFDFLQNLTLAQPWWLIGLPLLTPLLFLRNKAGSPSSITYSSLSILVSLGQKPRRAPGAFTFTLMVLALACAIIALARPQQQHSFSNRKASGIDIVLAIDISYSMEIIDFQLNNRRVQRIVAAKATAESFINQRPSDRIGIVAFSGRPYVTSPITLEHDWLIEQLRQLQPGLVREQGTAIGSAIAASATRLHDREAKSKVVVLVTDGSNNSGRLSPVEAAEHAAKLGVKVYAVAIGTEDGRLRNGMQSHPQKEFDTETLEKIAKITGGEYYRVRDTEKLRETFDSIDQLEKTEIKQHRIVTTKEYFPWFLGASFLLATAALTIQALKPQPAP</sequence>
<feature type="transmembrane region" description="Helical" evidence="5">
    <location>
        <begin position="58"/>
        <end position="77"/>
    </location>
</feature>
<dbReference type="InterPro" id="IPR002035">
    <property type="entry name" value="VWF_A"/>
</dbReference>
<dbReference type="AlphaFoldDB" id="A0AAE2V8F2"/>
<dbReference type="SMART" id="SM00327">
    <property type="entry name" value="VWA"/>
    <property type="match status" value="1"/>
</dbReference>
<dbReference type="PROSITE" id="PS50234">
    <property type="entry name" value="VWFA"/>
    <property type="match status" value="1"/>
</dbReference>
<protein>
    <submittedName>
        <fullName evidence="7">VWA domain-containing protein</fullName>
    </submittedName>
</protein>
<dbReference type="Gene3D" id="3.40.50.410">
    <property type="entry name" value="von Willebrand factor, type A domain"/>
    <property type="match status" value="1"/>
</dbReference>
<evidence type="ECO:0000313" key="7">
    <source>
        <dbReference type="EMBL" id="MBK1853513.1"/>
    </source>
</evidence>
<keyword evidence="8" id="KW-1185">Reference proteome</keyword>
<dbReference type="RefSeq" id="WP_309488110.1">
    <property type="nucleotide sequence ID" value="NZ_JAENIG010000001.1"/>
</dbReference>
<evidence type="ECO:0000259" key="6">
    <source>
        <dbReference type="PROSITE" id="PS50234"/>
    </source>
</evidence>
<dbReference type="Proteomes" id="UP000634206">
    <property type="component" value="Unassembled WGS sequence"/>
</dbReference>
<keyword evidence="4 5" id="KW-0472">Membrane</keyword>
<evidence type="ECO:0000256" key="1">
    <source>
        <dbReference type="ARBA" id="ARBA00022475"/>
    </source>
</evidence>
<dbReference type="EMBL" id="JAENIG010000001">
    <property type="protein sequence ID" value="MBK1853513.1"/>
    <property type="molecule type" value="Genomic_DNA"/>
</dbReference>
<proteinExistence type="predicted"/>